<dbReference type="GO" id="GO:0003910">
    <property type="term" value="F:DNA ligase (ATP) activity"/>
    <property type="evidence" value="ECO:0007669"/>
    <property type="project" value="InterPro"/>
</dbReference>
<feature type="compositionally biased region" description="Basic and acidic residues" evidence="6">
    <location>
        <begin position="1"/>
        <end position="23"/>
    </location>
</feature>
<gene>
    <name evidence="9" type="primary">Contig9518.g10179</name>
    <name evidence="9" type="ORF">STYLEM_9778</name>
</gene>
<dbReference type="Proteomes" id="UP000039865">
    <property type="component" value="Unassembled WGS sequence"/>
</dbReference>
<dbReference type="Gene3D" id="2.40.50.140">
    <property type="entry name" value="Nucleic acid-binding proteins"/>
    <property type="match status" value="1"/>
</dbReference>
<keyword evidence="4" id="KW-0227">DNA damage</keyword>
<organism evidence="9 10">
    <name type="scientific">Stylonychia lemnae</name>
    <name type="common">Ciliate</name>
    <dbReference type="NCBI Taxonomy" id="5949"/>
    <lineage>
        <taxon>Eukaryota</taxon>
        <taxon>Sar</taxon>
        <taxon>Alveolata</taxon>
        <taxon>Ciliophora</taxon>
        <taxon>Intramacronucleata</taxon>
        <taxon>Spirotrichea</taxon>
        <taxon>Stichotrichia</taxon>
        <taxon>Sporadotrichida</taxon>
        <taxon>Oxytrichidae</taxon>
        <taxon>Stylonychinae</taxon>
        <taxon>Stylonychia</taxon>
    </lineage>
</organism>
<keyword evidence="2 9" id="KW-0436">Ligase</keyword>
<feature type="domain" description="ATP-dependent DNA ligase family profile" evidence="7">
    <location>
        <begin position="69"/>
        <end position="241"/>
    </location>
</feature>
<feature type="compositionally biased region" description="Low complexity" evidence="6">
    <location>
        <begin position="24"/>
        <end position="40"/>
    </location>
</feature>
<dbReference type="OMA" id="YWVSEKL"/>
<evidence type="ECO:0000256" key="2">
    <source>
        <dbReference type="ARBA" id="ARBA00022598"/>
    </source>
</evidence>
<feature type="compositionally biased region" description="Basic residues" evidence="6">
    <location>
        <begin position="41"/>
        <end position="50"/>
    </location>
</feature>
<accession>A0A078AES1</accession>
<dbReference type="OrthoDB" id="411785at2759"/>
<reference evidence="9 10" key="1">
    <citation type="submission" date="2014-06" db="EMBL/GenBank/DDBJ databases">
        <authorList>
            <person name="Swart Estienne"/>
        </authorList>
    </citation>
    <scope>NUCLEOTIDE SEQUENCE [LARGE SCALE GENOMIC DNA]</scope>
    <source>
        <strain evidence="9 10">130c</strain>
    </source>
</reference>
<evidence type="ECO:0000259" key="7">
    <source>
        <dbReference type="Pfam" id="PF01068"/>
    </source>
</evidence>
<name>A0A078AES1_STYLE</name>
<evidence type="ECO:0000256" key="1">
    <source>
        <dbReference type="ARBA" id="ARBA00001968"/>
    </source>
</evidence>
<evidence type="ECO:0000256" key="3">
    <source>
        <dbReference type="ARBA" id="ARBA00022705"/>
    </source>
</evidence>
<dbReference type="Gene3D" id="3.30.470.30">
    <property type="entry name" value="DNA ligase/mRNA capping enzyme"/>
    <property type="match status" value="1"/>
</dbReference>
<feature type="region of interest" description="Disordered" evidence="6">
    <location>
        <begin position="1"/>
        <end position="62"/>
    </location>
</feature>
<dbReference type="InterPro" id="IPR012340">
    <property type="entry name" value="NA-bd_OB-fold"/>
</dbReference>
<keyword evidence="3" id="KW-0235">DNA replication</keyword>
<proteinExistence type="predicted"/>
<dbReference type="GO" id="GO:0006260">
    <property type="term" value="P:DNA replication"/>
    <property type="evidence" value="ECO:0007669"/>
    <property type="project" value="UniProtKB-KW"/>
</dbReference>
<dbReference type="InterPro" id="IPR016059">
    <property type="entry name" value="DNA_ligase_ATP-dep_CS"/>
</dbReference>
<comment type="cofactor">
    <cofactor evidence="1">
        <name>a divalent metal cation</name>
        <dbReference type="ChEBI" id="CHEBI:60240"/>
    </cofactor>
</comment>
<sequence>MGKNQNEEQTCKKKRELKAESKSKSNSPGESSEKSTQPKTPKQKKSKAKATTKDKPKVEKQDNIDLKMMLAQVYDPDKLPDPSGYYMSEKLDGVRCYWNGKQLYSRNGKVFYPPKYFIEALPKDFELDGELWTKRDDFQKCVSIVKRQDQNDEWKTIKYMVFDTPGMKNEPFKVRLKKFKQVCEESQSPYLVALDHQKCKGHEQLMIEMDRIVDEGGEGVMLRDPESKYEAKRSDKLLKVKKFDDAEATIIAHEKGEGRLVGLLGAIRVRDDEGKEFKIGSGFNDKQRANPPKIGTRVTFKYMGKSKGGIPRFPIYLREHPGM</sequence>
<evidence type="ECO:0000256" key="5">
    <source>
        <dbReference type="ARBA" id="ARBA00023204"/>
    </source>
</evidence>
<evidence type="ECO:0000256" key="4">
    <source>
        <dbReference type="ARBA" id="ARBA00022763"/>
    </source>
</evidence>
<feature type="compositionally biased region" description="Basic and acidic residues" evidence="6">
    <location>
        <begin position="51"/>
        <end position="62"/>
    </location>
</feature>
<protein>
    <submittedName>
        <fullName evidence="9">Dna ligase</fullName>
    </submittedName>
</protein>
<dbReference type="InterPro" id="IPR050326">
    <property type="entry name" value="NAD_dep_DNA_ligaseB"/>
</dbReference>
<dbReference type="Gene3D" id="3.30.1490.70">
    <property type="match status" value="1"/>
</dbReference>
<feature type="domain" description="DNA ligase OB-like" evidence="8">
    <location>
        <begin position="255"/>
        <end position="318"/>
    </location>
</feature>
<dbReference type="PANTHER" id="PTHR47810">
    <property type="entry name" value="DNA LIGASE"/>
    <property type="match status" value="1"/>
</dbReference>
<keyword evidence="10" id="KW-1185">Reference proteome</keyword>
<dbReference type="NCBIfam" id="NF006592">
    <property type="entry name" value="PRK09125.1"/>
    <property type="match status" value="1"/>
</dbReference>
<dbReference type="CDD" id="cd07896">
    <property type="entry name" value="Adenylation_kDNA_ligase_like"/>
    <property type="match status" value="1"/>
</dbReference>
<dbReference type="InterPro" id="IPR012310">
    <property type="entry name" value="DNA_ligase_ATP-dep_cent"/>
</dbReference>
<dbReference type="InParanoid" id="A0A078AES1"/>
<dbReference type="Pfam" id="PF14743">
    <property type="entry name" value="DNA_ligase_OB_2"/>
    <property type="match status" value="1"/>
</dbReference>
<dbReference type="EMBL" id="CCKQ01009297">
    <property type="protein sequence ID" value="CDW80774.1"/>
    <property type="molecule type" value="Genomic_DNA"/>
</dbReference>
<dbReference type="PROSITE" id="PS00333">
    <property type="entry name" value="DNA_LIGASE_A2"/>
    <property type="match status" value="1"/>
</dbReference>
<dbReference type="SUPFAM" id="SSF56091">
    <property type="entry name" value="DNA ligase/mRNA capping enzyme, catalytic domain"/>
    <property type="match status" value="1"/>
</dbReference>
<dbReference type="PANTHER" id="PTHR47810:SF1">
    <property type="entry name" value="DNA LIGASE B"/>
    <property type="match status" value="1"/>
</dbReference>
<evidence type="ECO:0000313" key="9">
    <source>
        <dbReference type="EMBL" id="CDW80774.1"/>
    </source>
</evidence>
<evidence type="ECO:0000259" key="8">
    <source>
        <dbReference type="Pfam" id="PF14743"/>
    </source>
</evidence>
<dbReference type="GO" id="GO:0006310">
    <property type="term" value="P:DNA recombination"/>
    <property type="evidence" value="ECO:0007669"/>
    <property type="project" value="InterPro"/>
</dbReference>
<dbReference type="GO" id="GO:0006281">
    <property type="term" value="P:DNA repair"/>
    <property type="evidence" value="ECO:0007669"/>
    <property type="project" value="UniProtKB-KW"/>
</dbReference>
<dbReference type="AlphaFoldDB" id="A0A078AES1"/>
<dbReference type="Pfam" id="PF01068">
    <property type="entry name" value="DNA_ligase_A_M"/>
    <property type="match status" value="1"/>
</dbReference>
<keyword evidence="5" id="KW-0234">DNA repair</keyword>
<dbReference type="InterPro" id="IPR029319">
    <property type="entry name" value="DNA_ligase_OB"/>
</dbReference>
<dbReference type="SUPFAM" id="SSF50249">
    <property type="entry name" value="Nucleic acid-binding proteins"/>
    <property type="match status" value="1"/>
</dbReference>
<dbReference type="CDD" id="cd08041">
    <property type="entry name" value="OBF_kDNA_ligase_like"/>
    <property type="match status" value="1"/>
</dbReference>
<dbReference type="GO" id="GO:0005524">
    <property type="term" value="F:ATP binding"/>
    <property type="evidence" value="ECO:0007669"/>
    <property type="project" value="InterPro"/>
</dbReference>
<evidence type="ECO:0000256" key="6">
    <source>
        <dbReference type="SAM" id="MobiDB-lite"/>
    </source>
</evidence>
<evidence type="ECO:0000313" key="10">
    <source>
        <dbReference type="Proteomes" id="UP000039865"/>
    </source>
</evidence>